<evidence type="ECO:0000256" key="2">
    <source>
        <dbReference type="HAMAP-Rule" id="MF_00973"/>
    </source>
</evidence>
<comment type="function">
    <text evidence="2">Required for morphogenesis under gluconeogenic growth conditions.</text>
</comment>
<proteinExistence type="inferred from homology"/>
<keyword evidence="1 2" id="KW-0963">Cytoplasm</keyword>
<comment type="subcellular location">
    <subcellularLocation>
        <location evidence="2">Cytoplasm</location>
    </subcellularLocation>
</comment>
<dbReference type="Proteomes" id="UP000034736">
    <property type="component" value="Unassembled WGS sequence"/>
</dbReference>
<dbReference type="GO" id="GO:0008360">
    <property type="term" value="P:regulation of cell shape"/>
    <property type="evidence" value="ECO:0007669"/>
    <property type="project" value="UniProtKB-UniRule"/>
</dbReference>
<dbReference type="PANTHER" id="PTHR30135:SF3">
    <property type="entry name" value="GLUCONEOGENESIS FACTOR-RELATED"/>
    <property type="match status" value="1"/>
</dbReference>
<reference evidence="3 4" key="1">
    <citation type="journal article" date="2015" name="Nature">
        <title>rRNA introns, odd ribosomes, and small enigmatic genomes across a large radiation of phyla.</title>
        <authorList>
            <person name="Brown C.T."/>
            <person name="Hug L.A."/>
            <person name="Thomas B.C."/>
            <person name="Sharon I."/>
            <person name="Castelle C.J."/>
            <person name="Singh A."/>
            <person name="Wilkins M.J."/>
            <person name="Williams K.H."/>
            <person name="Banfield J.F."/>
        </authorList>
    </citation>
    <scope>NUCLEOTIDE SEQUENCE [LARGE SCALE GENOMIC DNA]</scope>
</reference>
<dbReference type="GO" id="GO:0005737">
    <property type="term" value="C:cytoplasm"/>
    <property type="evidence" value="ECO:0007669"/>
    <property type="project" value="UniProtKB-SubCell"/>
</dbReference>
<dbReference type="GO" id="GO:0043743">
    <property type="term" value="F:LPPG:FO 2-phospho-L-lactate transferase activity"/>
    <property type="evidence" value="ECO:0007669"/>
    <property type="project" value="InterPro"/>
</dbReference>
<dbReference type="Gene3D" id="3.40.50.10680">
    <property type="entry name" value="CofD-like domains"/>
    <property type="match status" value="1"/>
</dbReference>
<comment type="similarity">
    <text evidence="2">Belongs to the gluconeogenesis factor family.</text>
</comment>
<dbReference type="NCBIfam" id="TIGR01826">
    <property type="entry name" value="CofD_related"/>
    <property type="match status" value="1"/>
</dbReference>
<dbReference type="HAMAP" id="MF_00973">
    <property type="entry name" value="Gluconeogen_factor"/>
    <property type="match status" value="1"/>
</dbReference>
<gene>
    <name evidence="3" type="ORF">UW30_C0005G0007</name>
</gene>
<comment type="caution">
    <text evidence="3">The sequence shown here is derived from an EMBL/GenBank/DDBJ whole genome shotgun (WGS) entry which is preliminary data.</text>
</comment>
<dbReference type="PATRIC" id="fig|1618647.3.peg.283"/>
<accession>A0A0G1H5D5</accession>
<dbReference type="CDD" id="cd07187">
    <property type="entry name" value="YvcK_like"/>
    <property type="match status" value="1"/>
</dbReference>
<dbReference type="InterPro" id="IPR038136">
    <property type="entry name" value="CofD-like_dom_sf"/>
</dbReference>
<protein>
    <recommendedName>
        <fullName evidence="2">Putative gluconeogenesis factor</fullName>
    </recommendedName>
</protein>
<dbReference type="PANTHER" id="PTHR30135">
    <property type="entry name" value="UNCHARACTERIZED PROTEIN YVCK-RELATED"/>
    <property type="match status" value="1"/>
</dbReference>
<dbReference type="AlphaFoldDB" id="A0A0G1H5D5"/>
<dbReference type="Pfam" id="PF01933">
    <property type="entry name" value="CofD"/>
    <property type="match status" value="1"/>
</dbReference>
<dbReference type="SUPFAM" id="SSF142338">
    <property type="entry name" value="CofD-like"/>
    <property type="match status" value="1"/>
</dbReference>
<evidence type="ECO:0000313" key="4">
    <source>
        <dbReference type="Proteomes" id="UP000034736"/>
    </source>
</evidence>
<evidence type="ECO:0000313" key="3">
    <source>
        <dbReference type="EMBL" id="KKT41693.1"/>
    </source>
</evidence>
<dbReference type="STRING" id="1618647.UW30_C0005G0007"/>
<dbReference type="EMBL" id="LCHU01000005">
    <property type="protein sequence ID" value="KKT41693.1"/>
    <property type="molecule type" value="Genomic_DNA"/>
</dbReference>
<evidence type="ECO:0000256" key="1">
    <source>
        <dbReference type="ARBA" id="ARBA00022490"/>
    </source>
</evidence>
<dbReference type="InterPro" id="IPR010119">
    <property type="entry name" value="Gluconeogen_factor"/>
</dbReference>
<dbReference type="InterPro" id="IPR002882">
    <property type="entry name" value="CofD"/>
</dbReference>
<sequence>MAQSSKKKVVVIGGGTGVFTVLSGLRPYLLNLSAIVSMADDGGSSGVLREEFGILPPGDVRRAMVALSRHPNKMLAQLFSYRFSEGKLAGHSFGNLILTALERSFGSFEKAVKEASKMLQVDGEVIPVTFDNTRLYAELENGAVIRGETNIDIPRHDGKLKIKKIWLAPEAKINACAKKAIAMADLIVIGPGDLYTSIIPNFLVSGMPEAIRESKGKKVYICNLMTKYGETHKFTALDFVRKLEEGLKLKPCHIVLNNKKPTKEILKKYHEEEAEFVVPDVYGTNVIKTDLLRSGTLIRHDPKKLAKVLTGLL</sequence>
<organism evidence="3 4">
    <name type="scientific">Candidatus Giovannonibacteria bacterium GW2011_GWA2_44_13b</name>
    <dbReference type="NCBI Taxonomy" id="1618647"/>
    <lineage>
        <taxon>Bacteria</taxon>
        <taxon>Candidatus Giovannoniibacteriota</taxon>
    </lineage>
</organism>
<name>A0A0G1H5D5_9BACT</name>